<feature type="compositionally biased region" description="Low complexity" evidence="2">
    <location>
        <begin position="38"/>
        <end position="66"/>
    </location>
</feature>
<name>A0AAD2CIJ2_9STRA</name>
<evidence type="ECO:0000313" key="3">
    <source>
        <dbReference type="EMBL" id="CAJ1935171.1"/>
    </source>
</evidence>
<keyword evidence="1" id="KW-0560">Oxidoreductase</keyword>
<accession>A0AAD2CIJ2</accession>
<evidence type="ECO:0000313" key="4">
    <source>
        <dbReference type="Proteomes" id="UP001295423"/>
    </source>
</evidence>
<organism evidence="3 4">
    <name type="scientific">Cylindrotheca closterium</name>
    <dbReference type="NCBI Taxonomy" id="2856"/>
    <lineage>
        <taxon>Eukaryota</taxon>
        <taxon>Sar</taxon>
        <taxon>Stramenopiles</taxon>
        <taxon>Ochrophyta</taxon>
        <taxon>Bacillariophyta</taxon>
        <taxon>Bacillariophyceae</taxon>
        <taxon>Bacillariophycidae</taxon>
        <taxon>Bacillariales</taxon>
        <taxon>Bacillariaceae</taxon>
        <taxon>Cylindrotheca</taxon>
    </lineage>
</organism>
<keyword evidence="4" id="KW-1185">Reference proteome</keyword>
<dbReference type="GO" id="GO:0016491">
    <property type="term" value="F:oxidoreductase activity"/>
    <property type="evidence" value="ECO:0007669"/>
    <property type="project" value="UniProtKB-KW"/>
</dbReference>
<feature type="compositionally biased region" description="Basic and acidic residues" evidence="2">
    <location>
        <begin position="177"/>
        <end position="188"/>
    </location>
</feature>
<reference evidence="3" key="1">
    <citation type="submission" date="2023-08" db="EMBL/GenBank/DDBJ databases">
        <authorList>
            <person name="Audoor S."/>
            <person name="Bilcke G."/>
        </authorList>
    </citation>
    <scope>NUCLEOTIDE SEQUENCE</scope>
</reference>
<feature type="region of interest" description="Disordered" evidence="2">
    <location>
        <begin position="1"/>
        <end position="249"/>
    </location>
</feature>
<proteinExistence type="predicted"/>
<gene>
    <name evidence="3" type="ORF">CYCCA115_LOCUS4508</name>
</gene>
<feature type="compositionally biased region" description="Polar residues" evidence="2">
    <location>
        <begin position="146"/>
        <end position="165"/>
    </location>
</feature>
<dbReference type="SUPFAM" id="SSF51730">
    <property type="entry name" value="FAD-linked oxidoreductase"/>
    <property type="match status" value="1"/>
</dbReference>
<dbReference type="AlphaFoldDB" id="A0AAD2CIJ2"/>
<protein>
    <submittedName>
        <fullName evidence="3">Uncharacterized protein</fullName>
    </submittedName>
</protein>
<evidence type="ECO:0000256" key="1">
    <source>
        <dbReference type="ARBA" id="ARBA00023002"/>
    </source>
</evidence>
<dbReference type="Proteomes" id="UP001295423">
    <property type="component" value="Unassembled WGS sequence"/>
</dbReference>
<sequence>MQLKKQRSLRGLRSIQPFSINNKGSKSLRGMRSFGRKTTTTTNPEDPTTATYYTEGSSSSNSSVGSLEFNLDSMNDKREPPTSSTGAKEVKASLNNDNQWAIFPPSPTVGRESMKSKTAPSMKLSKDSIGQQKPPVAEVSLESKKAQTYSPTSTQTVKSSTTNKIDQQKPRPSAMERSQKNNEIKSSEPKSSSTIVHRENQKRTQASQVKTPTPKVIRESRRDKNRWGQEAMSSTKKDSKPANSTRSRPAAVLATGAVVSLQTNDERASSGDRIRMAVEKYYSKLEAVKQKQEEERDYLFDDALSASEDDYTDAGYTVFSDMTGNTDGYTVFSDTATGHSRMVDIDDIIEDDEFKRATFGDDMASVDSMATGISGGEQWGTGLFDCVLLRYNVTMRPSFTALSLWKHNSVEWSPKLTAVQAHLRANTRYVLPDLPHVLTSEEREDFMLQVSPPNRVVTIATCHHTPSSLKEFSLKADTILLVGGNDKSDKTLSTSDAAILLKEQNEDISLWGVTNPNDPYSFESVNKKIDAGMEGFITQPLLSTPALDIFESYPRDADTRYVAGLAMPRSAKNLQFWLKLLDQPELEQDALFKAHLAFFSQPYFTSMAWLGRELENLSTRATLDGVHLMPMGNTEDLINVSRFI</sequence>
<feature type="compositionally biased region" description="Basic residues" evidence="2">
    <location>
        <begin position="1"/>
        <end position="10"/>
    </location>
</feature>
<feature type="compositionally biased region" description="Basic and acidic residues" evidence="2">
    <location>
        <begin position="216"/>
        <end position="227"/>
    </location>
</feature>
<dbReference type="InterPro" id="IPR029041">
    <property type="entry name" value="FAD-linked_oxidoreductase-like"/>
</dbReference>
<feature type="compositionally biased region" description="Polar residues" evidence="2">
    <location>
        <begin position="16"/>
        <end position="25"/>
    </location>
</feature>
<evidence type="ECO:0000256" key="2">
    <source>
        <dbReference type="SAM" id="MobiDB-lite"/>
    </source>
</evidence>
<comment type="caution">
    <text evidence="3">The sequence shown here is derived from an EMBL/GenBank/DDBJ whole genome shotgun (WGS) entry which is preliminary data.</text>
</comment>
<dbReference type="EMBL" id="CAKOGP040000446">
    <property type="protein sequence ID" value="CAJ1935171.1"/>
    <property type="molecule type" value="Genomic_DNA"/>
</dbReference>
<dbReference type="Gene3D" id="3.20.20.220">
    <property type="match status" value="1"/>
</dbReference>